<name>A0AA36HLM4_9DINO</name>
<keyword evidence="7" id="KW-1133">Transmembrane helix</keyword>
<feature type="compositionally biased region" description="Polar residues" evidence="6">
    <location>
        <begin position="48"/>
        <end position="60"/>
    </location>
</feature>
<dbReference type="PROSITE" id="PS00108">
    <property type="entry name" value="PROTEIN_KINASE_ST"/>
    <property type="match status" value="1"/>
</dbReference>
<dbReference type="PANTHER" id="PTHR24353">
    <property type="entry name" value="CYCLIC NUCLEOTIDE-DEPENDENT PROTEIN KINASE"/>
    <property type="match status" value="1"/>
</dbReference>
<dbReference type="GO" id="GO:0004674">
    <property type="term" value="F:protein serine/threonine kinase activity"/>
    <property type="evidence" value="ECO:0007669"/>
    <property type="project" value="UniProtKB-KW"/>
</dbReference>
<dbReference type="Gene3D" id="1.10.510.10">
    <property type="entry name" value="Transferase(Phosphotransferase) domain 1"/>
    <property type="match status" value="1"/>
</dbReference>
<keyword evidence="7" id="KW-0472">Membrane</keyword>
<accession>A0AA36HLM4</accession>
<comment type="caution">
    <text evidence="9">The sequence shown here is derived from an EMBL/GenBank/DDBJ whole genome shotgun (WGS) entry which is preliminary data.</text>
</comment>
<feature type="compositionally biased region" description="Low complexity" evidence="6">
    <location>
        <begin position="1"/>
        <end position="36"/>
    </location>
</feature>
<feature type="transmembrane region" description="Helical" evidence="7">
    <location>
        <begin position="164"/>
        <end position="187"/>
    </location>
</feature>
<dbReference type="GO" id="GO:0005524">
    <property type="term" value="F:ATP binding"/>
    <property type="evidence" value="ECO:0007669"/>
    <property type="project" value="UniProtKB-KW"/>
</dbReference>
<feature type="domain" description="Protein kinase" evidence="8">
    <location>
        <begin position="704"/>
        <end position="1017"/>
    </location>
</feature>
<dbReference type="AlphaFoldDB" id="A0AA36HLM4"/>
<feature type="region of interest" description="Disordered" evidence="6">
    <location>
        <begin position="1"/>
        <end position="60"/>
    </location>
</feature>
<dbReference type="Pfam" id="PF12796">
    <property type="entry name" value="Ank_2"/>
    <property type="match status" value="1"/>
</dbReference>
<keyword evidence="1" id="KW-0723">Serine/threonine-protein kinase</keyword>
<dbReference type="InterPro" id="IPR036770">
    <property type="entry name" value="Ankyrin_rpt-contain_sf"/>
</dbReference>
<keyword evidence="3" id="KW-0547">Nucleotide-binding</keyword>
<keyword evidence="7" id="KW-0812">Transmembrane</keyword>
<evidence type="ECO:0000256" key="3">
    <source>
        <dbReference type="ARBA" id="ARBA00022741"/>
    </source>
</evidence>
<dbReference type="InterPro" id="IPR011009">
    <property type="entry name" value="Kinase-like_dom_sf"/>
</dbReference>
<dbReference type="SMART" id="SM00248">
    <property type="entry name" value="ANK"/>
    <property type="match status" value="2"/>
</dbReference>
<keyword evidence="5" id="KW-0067">ATP-binding</keyword>
<keyword evidence="2" id="KW-0808">Transferase</keyword>
<evidence type="ECO:0000256" key="2">
    <source>
        <dbReference type="ARBA" id="ARBA00022679"/>
    </source>
</evidence>
<keyword evidence="10" id="KW-1185">Reference proteome</keyword>
<evidence type="ECO:0000256" key="7">
    <source>
        <dbReference type="SAM" id="Phobius"/>
    </source>
</evidence>
<evidence type="ECO:0000313" key="9">
    <source>
        <dbReference type="EMBL" id="CAJ1371382.1"/>
    </source>
</evidence>
<proteinExistence type="predicted"/>
<dbReference type="PROSITE" id="PS50011">
    <property type="entry name" value="PROTEIN_KINASE_DOM"/>
    <property type="match status" value="1"/>
</dbReference>
<feature type="transmembrane region" description="Helical" evidence="7">
    <location>
        <begin position="355"/>
        <end position="378"/>
    </location>
</feature>
<protein>
    <recommendedName>
        <fullName evidence="8">Protein kinase domain-containing protein</fullName>
    </recommendedName>
</protein>
<organism evidence="9 10">
    <name type="scientific">Effrenium voratum</name>
    <dbReference type="NCBI Taxonomy" id="2562239"/>
    <lineage>
        <taxon>Eukaryota</taxon>
        <taxon>Sar</taxon>
        <taxon>Alveolata</taxon>
        <taxon>Dinophyceae</taxon>
        <taxon>Suessiales</taxon>
        <taxon>Symbiodiniaceae</taxon>
        <taxon>Effrenium</taxon>
    </lineage>
</organism>
<gene>
    <name evidence="9" type="ORF">EVOR1521_LOCUS1693</name>
</gene>
<dbReference type="Gene3D" id="1.25.40.20">
    <property type="entry name" value="Ankyrin repeat-containing domain"/>
    <property type="match status" value="1"/>
</dbReference>
<reference evidence="9" key="1">
    <citation type="submission" date="2023-08" db="EMBL/GenBank/DDBJ databases">
        <authorList>
            <person name="Chen Y."/>
            <person name="Shah S."/>
            <person name="Dougan E. K."/>
            <person name="Thang M."/>
            <person name="Chan C."/>
        </authorList>
    </citation>
    <scope>NUCLEOTIDE SEQUENCE</scope>
</reference>
<feature type="transmembrane region" description="Helical" evidence="7">
    <location>
        <begin position="103"/>
        <end position="124"/>
    </location>
</feature>
<dbReference type="InterPro" id="IPR008271">
    <property type="entry name" value="Ser/Thr_kinase_AS"/>
</dbReference>
<dbReference type="EMBL" id="CAUJNA010000071">
    <property type="protein sequence ID" value="CAJ1371382.1"/>
    <property type="molecule type" value="Genomic_DNA"/>
</dbReference>
<feature type="transmembrane region" description="Helical" evidence="7">
    <location>
        <begin position="275"/>
        <end position="303"/>
    </location>
</feature>
<evidence type="ECO:0000256" key="6">
    <source>
        <dbReference type="SAM" id="MobiDB-lite"/>
    </source>
</evidence>
<evidence type="ECO:0000256" key="1">
    <source>
        <dbReference type="ARBA" id="ARBA00022527"/>
    </source>
</evidence>
<evidence type="ECO:0000313" key="10">
    <source>
        <dbReference type="Proteomes" id="UP001178507"/>
    </source>
</evidence>
<dbReference type="SUPFAM" id="SSF56112">
    <property type="entry name" value="Protein kinase-like (PK-like)"/>
    <property type="match status" value="1"/>
</dbReference>
<dbReference type="InterPro" id="IPR002110">
    <property type="entry name" value="Ankyrin_rpt"/>
</dbReference>
<keyword evidence="4" id="KW-0418">Kinase</keyword>
<evidence type="ECO:0000256" key="5">
    <source>
        <dbReference type="ARBA" id="ARBA00022840"/>
    </source>
</evidence>
<feature type="transmembrane region" description="Helical" evidence="7">
    <location>
        <begin position="323"/>
        <end position="349"/>
    </location>
</feature>
<dbReference type="InterPro" id="IPR000719">
    <property type="entry name" value="Prot_kinase_dom"/>
</dbReference>
<feature type="transmembrane region" description="Helical" evidence="7">
    <location>
        <begin position="130"/>
        <end position="152"/>
    </location>
</feature>
<dbReference type="Pfam" id="PF00069">
    <property type="entry name" value="Pkinase"/>
    <property type="match status" value="1"/>
</dbReference>
<dbReference type="SMART" id="SM00220">
    <property type="entry name" value="S_TKc"/>
    <property type="match status" value="1"/>
</dbReference>
<dbReference type="SUPFAM" id="SSF48403">
    <property type="entry name" value="Ankyrin repeat"/>
    <property type="match status" value="1"/>
</dbReference>
<sequence>MSVVSGPKSSSRSSGQSAPSAIELSLSGASAGSRRSPLVEEAVEPQASVPSQRSSLRSTRGSLESAMVALRSYLVEETGAGPGPGPGSESPVPPKRWHSSMRFLVVTCTVIANNVLRCYCIYLFAKHEKYAAVAWQGFFELFGAFLSVRITARDADVQRFSCRCSLLGRLLFGLFAFLVLGLCQVIHVKRAWARQLTNAEVLQSLDDQDFMWTAPALGAERGLPVAIVTNAPFLPCTIYAFLTRSCYRLYLWTTVPADYHSYIWWCELKSTMDTIILGLAVVSALTVLSINVVDIDLAVSVFVARRYHFDLRVRGSRVGYLQVFYPAAHIIFRIAEVLWRISMLVAFAAVTAFQLGVLGVLLTALVCTAEYLCMLIILKRHSPKDEACGVHFIVAAFLVVADVTRFVDRPGFCYPARRISRAVDRWRKVQFLLLAGFVTCLRLSIPPSRKTFVERVHALTLMIVLLSSLTVSELLKLTPMIKSVGDDLHTAVLHHKISRVRKLLDTSLGGEALDVNGPTKDSEKITAAMLAAENGFVEALRMIMACGGKVEVRSARKETCLHYAVRAKQLEALELLVNQPGAQQLLRQVHGELRSCATKALGLTEDPGQVFSSSEAQRLFLLLEPNRGTRRRVEENSSTVSLQNVRTHLAVSRTLLKFFPNAVEEDVPELHELHSVSALVLAHAAGPLGRFLLPQAAVASLKSMRKVRALGQGSSGTVIEVEIVAPVPCSFAPATFAPTVRRFSSDADLTRSDSRHFAMKLQAKRKMHLDWQAYSEVVALRRCGHPFIVRLEQAFQTPHYYALLLELCPNGDLNQLLCSTQDETGRCAGLPVARAAKYAGQVLLALVHIHEALGIIYRDVKPENMLLSASDEAKLADFGLALYVGSKAFSAHCIPIAGTPRFLAPELVMGEEEDEGDPPGVPDVRFDPFKTDAYSFGVTLQVMLLGEDCADLEEGDGCLWILPRRLPDQEQAQLLHNACEGSRLMPEAVDLLLKLLPSKPRFRSRLADKRIKKHPFFLTALGCQDLEERLLKAQ</sequence>
<evidence type="ECO:0000256" key="4">
    <source>
        <dbReference type="ARBA" id="ARBA00022777"/>
    </source>
</evidence>
<dbReference type="Proteomes" id="UP001178507">
    <property type="component" value="Unassembled WGS sequence"/>
</dbReference>
<evidence type="ECO:0000259" key="8">
    <source>
        <dbReference type="PROSITE" id="PS50011"/>
    </source>
</evidence>